<dbReference type="InterPro" id="IPR050680">
    <property type="entry name" value="YpeA/RimI_acetyltransf"/>
</dbReference>
<keyword evidence="1" id="KW-0808">Transferase</keyword>
<dbReference type="PANTHER" id="PTHR43420">
    <property type="entry name" value="ACETYLTRANSFERASE"/>
    <property type="match status" value="1"/>
</dbReference>
<dbReference type="InterPro" id="IPR016181">
    <property type="entry name" value="Acyl_CoA_acyltransferase"/>
</dbReference>
<dbReference type="PANTHER" id="PTHR43420:SF12">
    <property type="entry name" value="N-ACETYLTRANSFERASE DOMAIN-CONTAINING PROTEIN"/>
    <property type="match status" value="1"/>
</dbReference>
<keyword evidence="5" id="KW-1185">Reference proteome</keyword>
<evidence type="ECO:0000313" key="4">
    <source>
        <dbReference type="EMBL" id="PST37338.1"/>
    </source>
</evidence>
<evidence type="ECO:0000256" key="1">
    <source>
        <dbReference type="ARBA" id="ARBA00022679"/>
    </source>
</evidence>
<dbReference type="Pfam" id="PF00583">
    <property type="entry name" value="Acetyltransf_1"/>
    <property type="match status" value="1"/>
</dbReference>
<feature type="domain" description="N-acetyltransferase" evidence="3">
    <location>
        <begin position="234"/>
        <end position="366"/>
    </location>
</feature>
<evidence type="ECO:0000259" key="3">
    <source>
        <dbReference type="PROSITE" id="PS51186"/>
    </source>
</evidence>
<gene>
    <name evidence="4" type="ORF">C7U56_05305</name>
</gene>
<evidence type="ECO:0000256" key="2">
    <source>
        <dbReference type="ARBA" id="ARBA00023315"/>
    </source>
</evidence>
<protein>
    <recommendedName>
        <fullName evidence="3">N-acetyltransferase domain-containing protein</fullName>
    </recommendedName>
</protein>
<dbReference type="EMBL" id="PYLO01000002">
    <property type="protein sequence ID" value="PST37338.1"/>
    <property type="molecule type" value="Genomic_DNA"/>
</dbReference>
<dbReference type="CDD" id="cd04301">
    <property type="entry name" value="NAT_SF"/>
    <property type="match status" value="1"/>
</dbReference>
<dbReference type="AlphaFoldDB" id="A0A2T3FPX9"/>
<dbReference type="Proteomes" id="UP000241048">
    <property type="component" value="Unassembled WGS sequence"/>
</dbReference>
<reference evidence="4 5" key="1">
    <citation type="submission" date="2018-03" db="EMBL/GenBank/DDBJ databases">
        <title>Lachnoclostridium SNUG30386 gen.nov., sp.nov., isolated from human faeces.</title>
        <authorList>
            <person name="Seo B."/>
            <person name="Jeon K."/>
            <person name="Ko G."/>
        </authorList>
    </citation>
    <scope>NUCLEOTIDE SEQUENCE [LARGE SCALE GENOMIC DNA]</scope>
    <source>
        <strain evidence="4 5">SNUG30386</strain>
    </source>
</reference>
<dbReference type="InterPro" id="IPR000182">
    <property type="entry name" value="GNAT_dom"/>
</dbReference>
<comment type="caution">
    <text evidence="4">The sequence shown here is derived from an EMBL/GenBank/DDBJ whole genome shotgun (WGS) entry which is preliminary data.</text>
</comment>
<proteinExistence type="predicted"/>
<dbReference type="Gene3D" id="3.40.630.30">
    <property type="match status" value="1"/>
</dbReference>
<sequence>MKISINSVNFLEFFASFLYDTGKLFRFVKSRHFRSKKREVFIRKYVYLYERLIFSAAFVAGTLCIARKKGLEVMNLIQTNSLSARQAEQILALLNECQKTQPIHISFPFEDGNCFLLLLDESETLAAIMGMILPPDGSSDEEPVECIAFTRPSLRRRGYFAALLEKACDISGEHDILFPVDPESADTAATMKAIHADRVDQEYQMKWDFDPAAERFDSPMVEKRPLTFTCTSAPEGDVNESVDPDSCWDCFHSADDPDPAVTILTYEFLETPPDPMCSPAAVCMARMQPVSDVPGTFHACFYGFRVHDLCRGLGIGEAAFCLVLNDLIARGCTRIVLHVSSDNYPALSIYKKAGFRITETLSYFMY</sequence>
<keyword evidence="2" id="KW-0012">Acyltransferase</keyword>
<name>A0A2T3FPX9_9CLOT</name>
<dbReference type="GO" id="GO:0016747">
    <property type="term" value="F:acyltransferase activity, transferring groups other than amino-acyl groups"/>
    <property type="evidence" value="ECO:0007669"/>
    <property type="project" value="InterPro"/>
</dbReference>
<organism evidence="4 5">
    <name type="scientific">Clostridium fessum</name>
    <dbReference type="NCBI Taxonomy" id="2126740"/>
    <lineage>
        <taxon>Bacteria</taxon>
        <taxon>Bacillati</taxon>
        <taxon>Bacillota</taxon>
        <taxon>Clostridia</taxon>
        <taxon>Eubacteriales</taxon>
        <taxon>Clostridiaceae</taxon>
        <taxon>Clostridium</taxon>
    </lineage>
</organism>
<evidence type="ECO:0000313" key="5">
    <source>
        <dbReference type="Proteomes" id="UP000241048"/>
    </source>
</evidence>
<dbReference type="SUPFAM" id="SSF55729">
    <property type="entry name" value="Acyl-CoA N-acyltransferases (Nat)"/>
    <property type="match status" value="1"/>
</dbReference>
<accession>A0A2T3FPX9</accession>
<dbReference type="PROSITE" id="PS51186">
    <property type="entry name" value="GNAT"/>
    <property type="match status" value="1"/>
</dbReference>